<dbReference type="GO" id="GO:0035251">
    <property type="term" value="F:UDP-glucosyltransferase activity"/>
    <property type="evidence" value="ECO:0007669"/>
    <property type="project" value="InterPro"/>
</dbReference>
<dbReference type="Pfam" id="PF26168">
    <property type="entry name" value="Glyco_transf_N"/>
    <property type="match status" value="1"/>
</dbReference>
<dbReference type="SUPFAM" id="SSF53756">
    <property type="entry name" value="UDP-Glycosyltransferase/glycogen phosphorylase"/>
    <property type="match status" value="1"/>
</dbReference>
<dbReference type="AlphaFoldDB" id="A0A5N6QSN3"/>
<organism evidence="5 6">
    <name type="scientific">Carpinus fangiana</name>
    <dbReference type="NCBI Taxonomy" id="176857"/>
    <lineage>
        <taxon>Eukaryota</taxon>
        <taxon>Viridiplantae</taxon>
        <taxon>Streptophyta</taxon>
        <taxon>Embryophyta</taxon>
        <taxon>Tracheophyta</taxon>
        <taxon>Spermatophyta</taxon>
        <taxon>Magnoliopsida</taxon>
        <taxon>eudicotyledons</taxon>
        <taxon>Gunneridae</taxon>
        <taxon>Pentapetalae</taxon>
        <taxon>rosids</taxon>
        <taxon>fabids</taxon>
        <taxon>Fagales</taxon>
        <taxon>Betulaceae</taxon>
        <taxon>Carpinus</taxon>
    </lineage>
</organism>
<dbReference type="Gene3D" id="3.40.50.2000">
    <property type="entry name" value="Glycogen Phosphorylase B"/>
    <property type="match status" value="2"/>
</dbReference>
<comment type="similarity">
    <text evidence="1">Belongs to the UDP-glycosyltransferase family.</text>
</comment>
<keyword evidence="3" id="KW-0808">Transferase</keyword>
<dbReference type="OrthoDB" id="5835829at2759"/>
<proteinExistence type="inferred from homology"/>
<evidence type="ECO:0000313" key="5">
    <source>
        <dbReference type="EMBL" id="KAE8009300.1"/>
    </source>
</evidence>
<dbReference type="Proteomes" id="UP000327013">
    <property type="component" value="Chromosome 2"/>
</dbReference>
<evidence type="ECO:0000256" key="1">
    <source>
        <dbReference type="ARBA" id="ARBA00009995"/>
    </source>
</evidence>
<dbReference type="PANTHER" id="PTHR48049">
    <property type="entry name" value="GLYCOSYLTRANSFERASE"/>
    <property type="match status" value="1"/>
</dbReference>
<accession>A0A5N6QSN3</accession>
<protein>
    <recommendedName>
        <fullName evidence="4">Glycosyltransferase N-terminal domain-containing protein</fullName>
    </recommendedName>
</protein>
<dbReference type="CDD" id="cd03784">
    <property type="entry name" value="GT1_Gtf-like"/>
    <property type="match status" value="1"/>
</dbReference>
<dbReference type="EMBL" id="CM017322">
    <property type="protein sequence ID" value="KAE8009300.1"/>
    <property type="molecule type" value="Genomic_DNA"/>
</dbReference>
<dbReference type="PANTHER" id="PTHR48049:SF75">
    <property type="entry name" value="UDP-RHAMNOSE:RHAMNOSYLTRANSFERASE 1"/>
    <property type="match status" value="1"/>
</dbReference>
<sequence length="473" mass="52909">MASKQFHVMMFPWMAFGHMIPFLELSKQLAAKGIRISFISTQRNVQRLPSIPSDLAENIKFVELSLSSVDGLPENCDATVDLQGEQIPYLKKACDGLKIPIERLIHKDTPHIILFDFIHCWIPETAAKFGVPCAFFSAFSASALTFAGPPAELKSLNKRNKAEDFSVPPIWVPFPSLVSYRPDQAAGYLQHFYSPDITGMSTSQRMATTLEGCDFISLRSCREVEGEYLSLLEELLRKPVLPVGLLPPSPRFRKNNHIDSNGSTTFNWLDKQRPKSVVFVGFGTEYKMPVEQVHELAYGLELSKLPFMWILRNPEGLSSSELFPSGFFDRICDRGMVSLDWAPQVEILAHPAIGGCLFHAGWGSIIESLGFGHPQILMPMVADQNLNAKLLVEKGIGLEVRRNTDGSFDRDAIAESTRLVIEGKEGEALRLKAAQMQGIFANQELHENYINNLIHFMGSYKKKKLSSNTNGRC</sequence>
<evidence type="ECO:0000256" key="2">
    <source>
        <dbReference type="ARBA" id="ARBA00022676"/>
    </source>
</evidence>
<dbReference type="FunFam" id="3.40.50.2000:FF:000037">
    <property type="entry name" value="Glycosyltransferase"/>
    <property type="match status" value="1"/>
</dbReference>
<keyword evidence="2" id="KW-0328">Glycosyltransferase</keyword>
<reference evidence="5 6" key="1">
    <citation type="submission" date="2019-06" db="EMBL/GenBank/DDBJ databases">
        <title>A chromosomal-level reference genome of Carpinus fangiana (Coryloideae, Betulaceae).</title>
        <authorList>
            <person name="Yang X."/>
            <person name="Wang Z."/>
            <person name="Zhang L."/>
            <person name="Hao G."/>
            <person name="Liu J."/>
            <person name="Yang Y."/>
        </authorList>
    </citation>
    <scope>NUCLEOTIDE SEQUENCE [LARGE SCALE GENOMIC DNA]</scope>
    <source>
        <strain evidence="5">Cfa_2016G</strain>
        <tissue evidence="5">Leaf</tissue>
    </source>
</reference>
<name>A0A5N6QSN3_9ROSI</name>
<dbReference type="FunFam" id="3.40.50.2000:FF:000088">
    <property type="entry name" value="Glycosyltransferase"/>
    <property type="match status" value="1"/>
</dbReference>
<gene>
    <name evidence="5" type="ORF">FH972_005747</name>
</gene>
<evidence type="ECO:0000259" key="4">
    <source>
        <dbReference type="Pfam" id="PF26168"/>
    </source>
</evidence>
<dbReference type="InterPro" id="IPR050481">
    <property type="entry name" value="UDP-glycosyltransf_plant"/>
</dbReference>
<dbReference type="Pfam" id="PF00201">
    <property type="entry name" value="UDPGT"/>
    <property type="match status" value="1"/>
</dbReference>
<keyword evidence="6" id="KW-1185">Reference proteome</keyword>
<evidence type="ECO:0000256" key="3">
    <source>
        <dbReference type="ARBA" id="ARBA00022679"/>
    </source>
</evidence>
<evidence type="ECO:0000313" key="6">
    <source>
        <dbReference type="Proteomes" id="UP000327013"/>
    </source>
</evidence>
<dbReference type="InterPro" id="IPR058980">
    <property type="entry name" value="Glyco_transf_N"/>
</dbReference>
<feature type="domain" description="Glycosyltransferase N-terminal" evidence="4">
    <location>
        <begin position="7"/>
        <end position="108"/>
    </location>
</feature>
<dbReference type="InterPro" id="IPR002213">
    <property type="entry name" value="UDP_glucos_trans"/>
</dbReference>